<dbReference type="Gene3D" id="2.60.40.3440">
    <property type="match status" value="4"/>
</dbReference>
<evidence type="ECO:0000313" key="2">
    <source>
        <dbReference type="EMBL" id="GMA91784.1"/>
    </source>
</evidence>
<evidence type="ECO:0000313" key="3">
    <source>
        <dbReference type="Proteomes" id="UP001157069"/>
    </source>
</evidence>
<dbReference type="NCBIfam" id="NF012211">
    <property type="entry name" value="tand_rpt_95"/>
    <property type="match status" value="4"/>
</dbReference>
<organism evidence="2 3">
    <name type="scientific">Homoserinibacter gongjuensis</name>
    <dbReference type="NCBI Taxonomy" id="1162968"/>
    <lineage>
        <taxon>Bacteria</taxon>
        <taxon>Bacillati</taxon>
        <taxon>Actinomycetota</taxon>
        <taxon>Actinomycetes</taxon>
        <taxon>Micrococcales</taxon>
        <taxon>Microbacteriaceae</taxon>
        <taxon>Homoserinibacter</taxon>
    </lineage>
</organism>
<accession>A0ABQ6JUW1</accession>
<dbReference type="Gene3D" id="2.60.40.2810">
    <property type="match status" value="1"/>
</dbReference>
<comment type="caution">
    <text evidence="2">The sequence shown here is derived from an EMBL/GenBank/DDBJ whole genome shotgun (WGS) entry which is preliminary data.</text>
</comment>
<evidence type="ECO:0008006" key="4">
    <source>
        <dbReference type="Google" id="ProtNLM"/>
    </source>
</evidence>
<sequence length="473" mass="47168">MLVNDVGTNLTVTANTAPASGTLVINADGSYTYTPAGTFTGTVTSSYTVRDDAGQTDTAVLTITVSPRATDDTATTTAETAVTRGAATGVLANDAGSGLTVTGNSGIPSDTGSLVLNTNGSYTYTPADGFSGVVSTTYTIRDSGGHTATATLTITVTPVAVDDSDTTSAGTTLTRAANSGVLADDLGSGLTVTASTDPGSGTLDLRPDGSYSYVPANGFSGTVTSDYTVQDTAGQTTTATLTITVTPRAVDDTDSTSAGTAISRTAGELLGNDLGTGLTISSSSSAPAGVGTLSIASDGDYSYTPAAGYSGTFSVDYVVTDAASRTGTATLTITVTPVAVNDTDATTAGTAISRDAASGVLPDDRGTGLTVTTHTPLPAGQGTLTIAADGSYSYTPAAGFSGDAVSTYTVADTAGEPRRPPSRSPSRRSRSTTRMRLRRARRSRAISPPACSPTTSAAPSPSPTSRSRSRARS</sequence>
<dbReference type="Pfam" id="PF17963">
    <property type="entry name" value="Big_9"/>
    <property type="match status" value="5"/>
</dbReference>
<protein>
    <recommendedName>
        <fullName evidence="4">Tandem-95 repeat protein</fullName>
    </recommendedName>
</protein>
<feature type="compositionally biased region" description="Low complexity" evidence="1">
    <location>
        <begin position="445"/>
        <end position="466"/>
    </location>
</feature>
<name>A0ABQ6JUW1_9MICO</name>
<feature type="region of interest" description="Disordered" evidence="1">
    <location>
        <begin position="410"/>
        <end position="473"/>
    </location>
</feature>
<dbReference type="EMBL" id="BSVA01000001">
    <property type="protein sequence ID" value="GMA91784.1"/>
    <property type="molecule type" value="Genomic_DNA"/>
</dbReference>
<proteinExistence type="predicted"/>
<reference evidence="3" key="1">
    <citation type="journal article" date="2019" name="Int. J. Syst. Evol. Microbiol.">
        <title>The Global Catalogue of Microorganisms (GCM) 10K type strain sequencing project: providing services to taxonomists for standard genome sequencing and annotation.</title>
        <authorList>
            <consortium name="The Broad Institute Genomics Platform"/>
            <consortium name="The Broad Institute Genome Sequencing Center for Infectious Disease"/>
            <person name="Wu L."/>
            <person name="Ma J."/>
        </authorList>
    </citation>
    <scope>NUCLEOTIDE SEQUENCE [LARGE SCALE GENOMIC DNA]</scope>
    <source>
        <strain evidence="3">NBRC 108755</strain>
    </source>
</reference>
<feature type="region of interest" description="Disordered" evidence="1">
    <location>
        <begin position="356"/>
        <end position="381"/>
    </location>
</feature>
<dbReference type="Proteomes" id="UP001157069">
    <property type="component" value="Unassembled WGS sequence"/>
</dbReference>
<gene>
    <name evidence="2" type="ORF">GCM10025869_23130</name>
</gene>
<keyword evidence="3" id="KW-1185">Reference proteome</keyword>
<evidence type="ECO:0000256" key="1">
    <source>
        <dbReference type="SAM" id="MobiDB-lite"/>
    </source>
</evidence>
<feature type="compositionally biased region" description="Basic residues" evidence="1">
    <location>
        <begin position="425"/>
        <end position="444"/>
    </location>
</feature>